<evidence type="ECO:0008006" key="3">
    <source>
        <dbReference type="Google" id="ProtNLM"/>
    </source>
</evidence>
<protein>
    <recommendedName>
        <fullName evidence="3">Lipoprotein</fullName>
    </recommendedName>
</protein>
<organism evidence="1 2">
    <name type="scientific">Uruburuella testudinis</name>
    <dbReference type="NCBI Taxonomy" id="1282863"/>
    <lineage>
        <taxon>Bacteria</taxon>
        <taxon>Pseudomonadati</taxon>
        <taxon>Pseudomonadota</taxon>
        <taxon>Betaproteobacteria</taxon>
        <taxon>Neisseriales</taxon>
        <taxon>Neisseriaceae</taxon>
        <taxon>Uruburuella</taxon>
    </lineage>
</organism>
<dbReference type="RefSeq" id="WP_244784324.1">
    <property type="nucleotide sequence ID" value="NZ_CP091508.1"/>
</dbReference>
<keyword evidence="2" id="KW-1185">Reference proteome</keyword>
<dbReference type="EMBL" id="CP091508">
    <property type="protein sequence ID" value="UOO81260.1"/>
    <property type="molecule type" value="Genomic_DNA"/>
</dbReference>
<proteinExistence type="predicted"/>
<dbReference type="Proteomes" id="UP000829817">
    <property type="component" value="Chromosome"/>
</dbReference>
<evidence type="ECO:0000313" key="1">
    <source>
        <dbReference type="EMBL" id="UOO81260.1"/>
    </source>
</evidence>
<gene>
    <name evidence="1" type="ORF">LVJ83_09845</name>
</gene>
<accession>A0ABY4DQC9</accession>
<dbReference type="PROSITE" id="PS51257">
    <property type="entry name" value="PROKAR_LIPOPROTEIN"/>
    <property type="match status" value="1"/>
</dbReference>
<evidence type="ECO:0000313" key="2">
    <source>
        <dbReference type="Proteomes" id="UP000829817"/>
    </source>
</evidence>
<reference evidence="1 2" key="1">
    <citation type="journal article" date="2022" name="Res Sq">
        <title>Evolution of multicellular longitudinally dividing oral cavity symbionts (Neisseriaceae).</title>
        <authorList>
            <person name="Nyongesa S."/>
            <person name="Weber P."/>
            <person name="Bernet E."/>
            <person name="Pullido F."/>
            <person name="Nieckarz M."/>
            <person name="Delaby M."/>
            <person name="Nieves C."/>
            <person name="Viehboeck T."/>
            <person name="Krause N."/>
            <person name="Rivera-Millot A."/>
            <person name="Nakamura A."/>
            <person name="Vischer N."/>
            <person name="VanNieuwenhze M."/>
            <person name="Brun Y."/>
            <person name="Cava F."/>
            <person name="Bulgheresi S."/>
            <person name="Veyrier F."/>
        </authorList>
    </citation>
    <scope>NUCLEOTIDE SEQUENCE [LARGE SCALE GENOMIC DNA]</scope>
    <source>
        <strain evidence="1 2">CCUG 63373m</strain>
    </source>
</reference>
<name>A0ABY4DQC9_9NEIS</name>
<sequence>MRNYLIMSFVSFLIAGCGTYPWEHDYWKLNNQSVPYPKLKSDMLSCGFANTANNTSISDNTYIKNAKCMEKKGYLFNGKRTCDKSVYKDLPACK</sequence>